<evidence type="ECO:0000259" key="2">
    <source>
        <dbReference type="Pfam" id="PF04419"/>
    </source>
</evidence>
<feature type="domain" description="Small EDRK-rich factor-like N-terminal" evidence="2">
    <location>
        <begin position="1"/>
        <end position="34"/>
    </location>
</feature>
<evidence type="ECO:0008006" key="6">
    <source>
        <dbReference type="Google" id="ProtNLM"/>
    </source>
</evidence>
<reference evidence="4" key="1">
    <citation type="submission" date="2022-07" db="EMBL/GenBank/DDBJ databases">
        <title>Phylogenomic reconstructions and comparative analyses of Kickxellomycotina fungi.</title>
        <authorList>
            <person name="Reynolds N.K."/>
            <person name="Stajich J.E."/>
            <person name="Barry K."/>
            <person name="Grigoriev I.V."/>
            <person name="Crous P."/>
            <person name="Smith M.E."/>
        </authorList>
    </citation>
    <scope>NUCLEOTIDE SEQUENCE</scope>
    <source>
        <strain evidence="4">NBRC 32514</strain>
    </source>
</reference>
<dbReference type="PANTHER" id="PTHR33788:SF1">
    <property type="entry name" value="ZINC-BINDING PROTEIN"/>
    <property type="match status" value="1"/>
</dbReference>
<feature type="region of interest" description="Disordered" evidence="1">
    <location>
        <begin position="1"/>
        <end position="23"/>
    </location>
</feature>
<protein>
    <recommendedName>
        <fullName evidence="6">DUF1909-domain-containing protein</fullName>
    </recommendedName>
</protein>
<sequence>MGNGAKAQMKRERGAKNAPKEANSQLKVNAAAKNIKCSVCFADFLCTSRAKQLEEHSMNKHNKGLQECFAGFVEQPKKK</sequence>
<feature type="compositionally biased region" description="Basic and acidic residues" evidence="1">
    <location>
        <begin position="9"/>
        <end position="19"/>
    </location>
</feature>
<dbReference type="Pfam" id="PF12907">
    <property type="entry name" value="zf-met2"/>
    <property type="match status" value="1"/>
</dbReference>
<evidence type="ECO:0000313" key="4">
    <source>
        <dbReference type="EMBL" id="KAJ1721646.1"/>
    </source>
</evidence>
<accession>A0A9W8CRJ4</accession>
<dbReference type="EMBL" id="JANBOJ010000158">
    <property type="protein sequence ID" value="KAJ1721646.1"/>
    <property type="molecule type" value="Genomic_DNA"/>
</dbReference>
<gene>
    <name evidence="4" type="ORF">LPJ53_003867</name>
</gene>
<dbReference type="OrthoDB" id="370932at2759"/>
<organism evidence="4 5">
    <name type="scientific">Coemansia erecta</name>
    <dbReference type="NCBI Taxonomy" id="147472"/>
    <lineage>
        <taxon>Eukaryota</taxon>
        <taxon>Fungi</taxon>
        <taxon>Fungi incertae sedis</taxon>
        <taxon>Zoopagomycota</taxon>
        <taxon>Kickxellomycotina</taxon>
        <taxon>Kickxellomycetes</taxon>
        <taxon>Kickxellales</taxon>
        <taxon>Kickxellaceae</taxon>
        <taxon>Coemansia</taxon>
    </lineage>
</organism>
<dbReference type="Pfam" id="PF04419">
    <property type="entry name" value="SERF-like_N"/>
    <property type="match status" value="1"/>
</dbReference>
<evidence type="ECO:0000313" key="5">
    <source>
        <dbReference type="Proteomes" id="UP001149813"/>
    </source>
</evidence>
<dbReference type="InterPro" id="IPR007513">
    <property type="entry name" value="SERF-like_N"/>
</dbReference>
<dbReference type="PANTHER" id="PTHR33788">
    <property type="entry name" value="OS07G0114300 PROTEIN"/>
    <property type="match status" value="1"/>
</dbReference>
<dbReference type="Proteomes" id="UP001149813">
    <property type="component" value="Unassembled WGS sequence"/>
</dbReference>
<evidence type="ECO:0000259" key="3">
    <source>
        <dbReference type="Pfam" id="PF12907"/>
    </source>
</evidence>
<dbReference type="InterPro" id="IPR039438">
    <property type="entry name" value="At2g23090-like_Znf"/>
</dbReference>
<proteinExistence type="predicted"/>
<keyword evidence="5" id="KW-1185">Reference proteome</keyword>
<evidence type="ECO:0000256" key="1">
    <source>
        <dbReference type="SAM" id="MobiDB-lite"/>
    </source>
</evidence>
<dbReference type="SUPFAM" id="SSF118359">
    <property type="entry name" value="Expressed protein At2g23090/F21P24.15"/>
    <property type="match status" value="1"/>
</dbReference>
<feature type="domain" description="At2g23090-like zinc-binding" evidence="3">
    <location>
        <begin position="36"/>
        <end position="70"/>
    </location>
</feature>
<dbReference type="AlphaFoldDB" id="A0A9W8CRJ4"/>
<comment type="caution">
    <text evidence="4">The sequence shown here is derived from an EMBL/GenBank/DDBJ whole genome shotgun (WGS) entry which is preliminary data.</text>
</comment>
<dbReference type="InterPro" id="IPR026939">
    <property type="entry name" value="ZNF706/At2g23090_sf"/>
</dbReference>
<dbReference type="Gene3D" id="4.10.1050.10">
    <property type="entry name" value="At2g23090-like"/>
    <property type="match status" value="1"/>
</dbReference>
<dbReference type="InterPro" id="IPR039713">
    <property type="entry name" value="At2g23090-like"/>
</dbReference>
<name>A0A9W8CRJ4_9FUNG</name>